<proteinExistence type="predicted"/>
<evidence type="ECO:0000313" key="1">
    <source>
        <dbReference type="EMBL" id="KAK1597377.1"/>
    </source>
</evidence>
<protein>
    <submittedName>
        <fullName evidence="1">Uncharacterized protein</fullName>
    </submittedName>
</protein>
<name>A0AAD8V7Q5_9PEZI</name>
<dbReference type="AlphaFoldDB" id="A0AAD8V7Q5"/>
<accession>A0AAD8V7Q5</accession>
<reference evidence="1" key="1">
    <citation type="submission" date="2021-06" db="EMBL/GenBank/DDBJ databases">
        <title>Comparative genomics, transcriptomics and evolutionary studies reveal genomic signatures of adaptation to plant cell wall in hemibiotrophic fungi.</title>
        <authorList>
            <consortium name="DOE Joint Genome Institute"/>
            <person name="Baroncelli R."/>
            <person name="Diaz J.F."/>
            <person name="Benocci T."/>
            <person name="Peng M."/>
            <person name="Battaglia E."/>
            <person name="Haridas S."/>
            <person name="Andreopoulos W."/>
            <person name="Labutti K."/>
            <person name="Pangilinan J."/>
            <person name="Floch G.L."/>
            <person name="Makela M.R."/>
            <person name="Henrissat B."/>
            <person name="Grigoriev I.V."/>
            <person name="Crouch J.A."/>
            <person name="De Vries R.P."/>
            <person name="Sukno S.A."/>
            <person name="Thon M.R."/>
        </authorList>
    </citation>
    <scope>NUCLEOTIDE SEQUENCE</scope>
    <source>
        <strain evidence="1">CBS 125086</strain>
    </source>
</reference>
<dbReference type="RefSeq" id="XP_060418167.1">
    <property type="nucleotide sequence ID" value="XM_060552877.1"/>
</dbReference>
<sequence length="162" mass="18135">MLPEPTFTPMLQNDTVQGVVDVYCRAKFDTGRTRVIVIWPIKRFQRHGRPAPNRWTCSGSTMFHHRKLRTNQPQVYGKQGLAIFKDDPKEYGRISATRSAMVLAIDFLICNSGGWMLTFATDPRDVAPTTPEPNLVSQSRLSCSFEIDIVGGTGAGDEITFI</sequence>
<dbReference type="EMBL" id="JAHLJV010000008">
    <property type="protein sequence ID" value="KAK1597377.1"/>
    <property type="molecule type" value="Genomic_DNA"/>
</dbReference>
<keyword evidence="2" id="KW-1185">Reference proteome</keyword>
<dbReference type="GeneID" id="85437117"/>
<evidence type="ECO:0000313" key="2">
    <source>
        <dbReference type="Proteomes" id="UP001230504"/>
    </source>
</evidence>
<organism evidence="1 2">
    <name type="scientific">Colletotrichum navitas</name>
    <dbReference type="NCBI Taxonomy" id="681940"/>
    <lineage>
        <taxon>Eukaryota</taxon>
        <taxon>Fungi</taxon>
        <taxon>Dikarya</taxon>
        <taxon>Ascomycota</taxon>
        <taxon>Pezizomycotina</taxon>
        <taxon>Sordariomycetes</taxon>
        <taxon>Hypocreomycetidae</taxon>
        <taxon>Glomerellales</taxon>
        <taxon>Glomerellaceae</taxon>
        <taxon>Colletotrichum</taxon>
        <taxon>Colletotrichum graminicola species complex</taxon>
    </lineage>
</organism>
<gene>
    <name evidence="1" type="ORF">LY79DRAFT_383461</name>
</gene>
<comment type="caution">
    <text evidence="1">The sequence shown here is derived from an EMBL/GenBank/DDBJ whole genome shotgun (WGS) entry which is preliminary data.</text>
</comment>
<dbReference type="Proteomes" id="UP001230504">
    <property type="component" value="Unassembled WGS sequence"/>
</dbReference>